<dbReference type="PANTHER" id="PTHR31286">
    <property type="entry name" value="GLYCINE-RICH CELL WALL STRUCTURAL PROTEIN 1.8-LIKE"/>
    <property type="match status" value="1"/>
</dbReference>
<name>A0ABM3QQ38_SPIOL</name>
<keyword evidence="1" id="KW-1185">Reference proteome</keyword>
<accession>A0ABM3QQ38</accession>
<organism evidence="1 2">
    <name type="scientific">Spinacia oleracea</name>
    <name type="common">Spinach</name>
    <dbReference type="NCBI Taxonomy" id="3562"/>
    <lineage>
        <taxon>Eukaryota</taxon>
        <taxon>Viridiplantae</taxon>
        <taxon>Streptophyta</taxon>
        <taxon>Embryophyta</taxon>
        <taxon>Tracheophyta</taxon>
        <taxon>Spermatophyta</taxon>
        <taxon>Magnoliopsida</taxon>
        <taxon>eudicotyledons</taxon>
        <taxon>Gunneridae</taxon>
        <taxon>Pentapetalae</taxon>
        <taxon>Caryophyllales</taxon>
        <taxon>Chenopodiaceae</taxon>
        <taxon>Chenopodioideae</taxon>
        <taxon>Anserineae</taxon>
        <taxon>Spinacia</taxon>
    </lineage>
</organism>
<dbReference type="InterPro" id="IPR036875">
    <property type="entry name" value="Znf_CCHC_sf"/>
</dbReference>
<dbReference type="InterPro" id="IPR040256">
    <property type="entry name" value="At4g02000-like"/>
</dbReference>
<dbReference type="Proteomes" id="UP000813463">
    <property type="component" value="Chromosome 5"/>
</dbReference>
<evidence type="ECO:0000313" key="1">
    <source>
        <dbReference type="Proteomes" id="UP000813463"/>
    </source>
</evidence>
<reference evidence="1" key="1">
    <citation type="journal article" date="2021" name="Nat. Commun.">
        <title>Genomic analyses provide insights into spinach domestication and the genetic basis of agronomic traits.</title>
        <authorList>
            <person name="Cai X."/>
            <person name="Sun X."/>
            <person name="Xu C."/>
            <person name="Sun H."/>
            <person name="Wang X."/>
            <person name="Ge C."/>
            <person name="Zhang Z."/>
            <person name="Wang Q."/>
            <person name="Fei Z."/>
            <person name="Jiao C."/>
            <person name="Wang Q."/>
        </authorList>
    </citation>
    <scope>NUCLEOTIDE SEQUENCE [LARGE SCALE GENOMIC DNA]</scope>
    <source>
        <strain evidence="1">cv. Varoflay</strain>
    </source>
</reference>
<dbReference type="PANTHER" id="PTHR31286:SF165">
    <property type="entry name" value="DUF4283 DOMAIN-CONTAINING PROTEIN"/>
    <property type="match status" value="1"/>
</dbReference>
<sequence>MDMRDKVLLGHHFFDSKPVIVKPWSVEMDIEKEEVKSVPIWVQMQLNFKYWGEKSLFKIVHQFGKPIKRDAATVNRDKLQFARVLVDMPLTQDLPSHTDFMDEHGVLTKVALTFEWNPTTCGKCKKMGHRTDECRSGSKRVWVQKQVVVPSMEAPMRWIRKAFKEHLGQLE</sequence>
<evidence type="ECO:0008006" key="3">
    <source>
        <dbReference type="Google" id="ProtNLM"/>
    </source>
</evidence>
<protein>
    <recommendedName>
        <fullName evidence="3">DUF4283 domain-containing protein</fullName>
    </recommendedName>
</protein>
<reference evidence="2" key="2">
    <citation type="submission" date="2025-08" db="UniProtKB">
        <authorList>
            <consortium name="RefSeq"/>
        </authorList>
    </citation>
    <scope>IDENTIFICATION</scope>
    <source>
        <tissue evidence="2">Leaf</tissue>
    </source>
</reference>
<dbReference type="RefSeq" id="XP_056685478.1">
    <property type="nucleotide sequence ID" value="XM_056829500.1"/>
</dbReference>
<dbReference type="SUPFAM" id="SSF57756">
    <property type="entry name" value="Retrovirus zinc finger-like domains"/>
    <property type="match status" value="1"/>
</dbReference>
<dbReference type="GeneID" id="130461406"/>
<proteinExistence type="predicted"/>
<gene>
    <name evidence="2" type="primary">LOC130461406</name>
</gene>
<evidence type="ECO:0000313" key="2">
    <source>
        <dbReference type="RefSeq" id="XP_056685478.1"/>
    </source>
</evidence>